<evidence type="ECO:0000313" key="2">
    <source>
        <dbReference type="EMBL" id="GLR26435.1"/>
    </source>
</evidence>
<sequence length="357" mass="39886">MSLKWPVTLSAIVFVGALTQGCATSNPYYDPKKSHHRPDGFVNSDGSTVSKSFSDLMRWYRERFGKSLPPPPGEYVKSYADMPHEHFDTAAFEHEHQREVAWLGHASVLIKGGGITALTDPQFSERSFPVQWAGPKRKVPSPVSAEELPPVDVVMISHNHYDHLDEDTVKAIAKQQPNTLFLVPLGVEKTLQSWGIAHVKAMDWWDTVVVKGSEITFVPARHWSARTLLDRNCTLWGGWVVKNKALSFYFTGDTGYGDDFKQIGERLGPFDLSAIAIGAYQPRWFMKAQHIDPEEAVQIHKDVRSRQSLGVHWGTFELTDEPLDQPIGDLQKAKAAAGLADDDFVLLPQGGAMLLKR</sequence>
<evidence type="ECO:0000259" key="1">
    <source>
        <dbReference type="Pfam" id="PF12706"/>
    </source>
</evidence>
<dbReference type="InterPro" id="IPR001279">
    <property type="entry name" value="Metallo-B-lactamas"/>
</dbReference>
<dbReference type="InterPro" id="IPR036866">
    <property type="entry name" value="RibonucZ/Hydroxyglut_hydro"/>
</dbReference>
<dbReference type="EMBL" id="BSOJ01000015">
    <property type="protein sequence ID" value="GLR26435.1"/>
    <property type="molecule type" value="Genomic_DNA"/>
</dbReference>
<name>A0ABQ5YPB6_9BURK</name>
<protein>
    <submittedName>
        <fullName evidence="2">MBL fold metallo-hydrolase</fullName>
    </submittedName>
</protein>
<dbReference type="PROSITE" id="PS51257">
    <property type="entry name" value="PROKAR_LIPOPROTEIN"/>
    <property type="match status" value="1"/>
</dbReference>
<proteinExistence type="predicted"/>
<dbReference type="Pfam" id="PF12706">
    <property type="entry name" value="Lactamase_B_2"/>
    <property type="match status" value="1"/>
</dbReference>
<keyword evidence="3" id="KW-1185">Reference proteome</keyword>
<evidence type="ECO:0000313" key="3">
    <source>
        <dbReference type="Proteomes" id="UP001156664"/>
    </source>
</evidence>
<organism evidence="2 3">
    <name type="scientific">Limnobacter litoralis</name>
    <dbReference type="NCBI Taxonomy" id="481366"/>
    <lineage>
        <taxon>Bacteria</taxon>
        <taxon>Pseudomonadati</taxon>
        <taxon>Pseudomonadota</taxon>
        <taxon>Betaproteobacteria</taxon>
        <taxon>Burkholderiales</taxon>
        <taxon>Burkholderiaceae</taxon>
        <taxon>Limnobacter</taxon>
    </lineage>
</organism>
<dbReference type="RefSeq" id="WP_284281014.1">
    <property type="nucleotide sequence ID" value="NZ_BSOJ01000015.1"/>
</dbReference>
<dbReference type="Gene3D" id="3.60.15.10">
    <property type="entry name" value="Ribonuclease Z/Hydroxyacylglutathione hydrolase-like"/>
    <property type="match status" value="1"/>
</dbReference>
<dbReference type="Proteomes" id="UP001156664">
    <property type="component" value="Unassembled WGS sequence"/>
</dbReference>
<accession>A0ABQ5YPB6</accession>
<dbReference type="PANTHER" id="PTHR15032:SF4">
    <property type="entry name" value="N-ACYL-PHOSPHATIDYLETHANOLAMINE-HYDROLYZING PHOSPHOLIPASE D"/>
    <property type="match status" value="1"/>
</dbReference>
<dbReference type="SUPFAM" id="SSF56281">
    <property type="entry name" value="Metallo-hydrolase/oxidoreductase"/>
    <property type="match status" value="1"/>
</dbReference>
<reference evidence="3" key="1">
    <citation type="journal article" date="2019" name="Int. J. Syst. Evol. Microbiol.">
        <title>The Global Catalogue of Microorganisms (GCM) 10K type strain sequencing project: providing services to taxonomists for standard genome sequencing and annotation.</title>
        <authorList>
            <consortium name="The Broad Institute Genomics Platform"/>
            <consortium name="The Broad Institute Genome Sequencing Center for Infectious Disease"/>
            <person name="Wu L."/>
            <person name="Ma J."/>
        </authorList>
    </citation>
    <scope>NUCLEOTIDE SEQUENCE [LARGE SCALE GENOMIC DNA]</scope>
    <source>
        <strain evidence="3">NBRC 105857</strain>
    </source>
</reference>
<comment type="caution">
    <text evidence="2">The sequence shown here is derived from an EMBL/GenBank/DDBJ whole genome shotgun (WGS) entry which is preliminary data.</text>
</comment>
<dbReference type="PANTHER" id="PTHR15032">
    <property type="entry name" value="N-ACYL-PHOSPHATIDYLETHANOLAMINE-HYDROLYZING PHOSPHOLIPASE D"/>
    <property type="match status" value="1"/>
</dbReference>
<feature type="domain" description="Metallo-beta-lactamase" evidence="1">
    <location>
        <begin position="118"/>
        <end position="313"/>
    </location>
</feature>
<gene>
    <name evidence="2" type="ORF">GCM10007875_15250</name>
</gene>